<reference evidence="2" key="1">
    <citation type="submission" date="2020-11" db="EMBL/GenBank/DDBJ databases">
        <authorList>
            <consortium name="DOE Joint Genome Institute"/>
            <person name="Ahrendt S."/>
            <person name="Riley R."/>
            <person name="Andreopoulos W."/>
            <person name="Labutti K."/>
            <person name="Pangilinan J."/>
            <person name="Ruiz-Duenas F.J."/>
            <person name="Barrasa J.M."/>
            <person name="Sanchez-Garcia M."/>
            <person name="Camarero S."/>
            <person name="Miyauchi S."/>
            <person name="Serrano A."/>
            <person name="Linde D."/>
            <person name="Babiker R."/>
            <person name="Drula E."/>
            <person name="Ayuso-Fernandez I."/>
            <person name="Pacheco R."/>
            <person name="Padilla G."/>
            <person name="Ferreira P."/>
            <person name="Barriuso J."/>
            <person name="Kellner H."/>
            <person name="Castanera R."/>
            <person name="Alfaro M."/>
            <person name="Ramirez L."/>
            <person name="Pisabarro A.G."/>
            <person name="Kuo A."/>
            <person name="Tritt A."/>
            <person name="Lipzen A."/>
            <person name="He G."/>
            <person name="Yan M."/>
            <person name="Ng V."/>
            <person name="Cullen D."/>
            <person name="Martin F."/>
            <person name="Rosso M.-N."/>
            <person name="Henrissat B."/>
            <person name="Hibbett D."/>
            <person name="Martinez A.T."/>
            <person name="Grigoriev I.V."/>
        </authorList>
    </citation>
    <scope>NUCLEOTIDE SEQUENCE</scope>
    <source>
        <strain evidence="2">CBS 247.69</strain>
    </source>
</reference>
<evidence type="ECO:0000256" key="1">
    <source>
        <dbReference type="SAM" id="MobiDB-lite"/>
    </source>
</evidence>
<evidence type="ECO:0000313" key="3">
    <source>
        <dbReference type="Proteomes" id="UP000807353"/>
    </source>
</evidence>
<dbReference type="Proteomes" id="UP000807353">
    <property type="component" value="Unassembled WGS sequence"/>
</dbReference>
<gene>
    <name evidence="2" type="ORF">BDZ94DRAFT_997973</name>
</gene>
<accession>A0A9P5XZU7</accession>
<protein>
    <recommendedName>
        <fullName evidence="4">Major capsid protein</fullName>
    </recommendedName>
</protein>
<dbReference type="EMBL" id="MU150312">
    <property type="protein sequence ID" value="KAF9459657.1"/>
    <property type="molecule type" value="Genomic_DNA"/>
</dbReference>
<proteinExistence type="predicted"/>
<name>A0A9P5XZU7_9AGAR</name>
<sequence length="635" mass="69935">MSQDPQPILAFFDGIDEVPHYLTTEEIKELTSSGAGLGDWFAQWLAATPEAQRALSFRDLLTKVAPPNSYKTFAIADGTPIVYDHKNPNNPLNSVSRHLRFITVVIPDISGSFDISQAILKRTLCIVGSSYPDGTDDSTAFLQCASWDPDALGKKMGMMRFYERSTGWEYFGNGLNAFNPSTENFMPFCGHVGGTLIMKELTVPWTHWYNIGNINEFVASIGSTRTTPSLCDPHNALYDPLFTPPQGPEFSLLGKAEDFEAVVEVSVSKWYISRWTHDFIDPSSKNPFVTITTVIKQWVGNILLNRSMNIAASATSTAQAQAASAINGIPTTMFCNLKALTLPRLLPSVAPPNAFTATNAMYVSGMAKLELSLFYDDFSTDPPTRKLAVQGSEGPFTFPIIEPGIEDTSAINTLLSRSSLATLLPPKAIAAFLMVDFYNPIYSARRMSLMKYVPDSAQFNTSTKTYNVIEQFTANVSASPDASDPASPEYEVLHLLNTPDDKYVTEFTGRVNTYLNNVALRFATSDIARQEAIDEYMLLAEGRRRLFKGFEDSKPDGAGLDEFRLTLPIAVQPNPFVLTNMKENGEVQVMPEKEAIIIKGPLRRSPGMPASHPAGREASGGSCPAQRKWVRRALM</sequence>
<comment type="caution">
    <text evidence="2">The sequence shown here is derived from an EMBL/GenBank/DDBJ whole genome shotgun (WGS) entry which is preliminary data.</text>
</comment>
<dbReference type="OrthoDB" id="2951350at2759"/>
<dbReference type="AlphaFoldDB" id="A0A9P5XZU7"/>
<evidence type="ECO:0008006" key="4">
    <source>
        <dbReference type="Google" id="ProtNLM"/>
    </source>
</evidence>
<keyword evidence="3" id="KW-1185">Reference proteome</keyword>
<feature type="region of interest" description="Disordered" evidence="1">
    <location>
        <begin position="602"/>
        <end position="625"/>
    </location>
</feature>
<organism evidence="2 3">
    <name type="scientific">Collybia nuda</name>
    <dbReference type="NCBI Taxonomy" id="64659"/>
    <lineage>
        <taxon>Eukaryota</taxon>
        <taxon>Fungi</taxon>
        <taxon>Dikarya</taxon>
        <taxon>Basidiomycota</taxon>
        <taxon>Agaricomycotina</taxon>
        <taxon>Agaricomycetes</taxon>
        <taxon>Agaricomycetidae</taxon>
        <taxon>Agaricales</taxon>
        <taxon>Tricholomatineae</taxon>
        <taxon>Clitocybaceae</taxon>
        <taxon>Collybia</taxon>
    </lineage>
</organism>
<evidence type="ECO:0000313" key="2">
    <source>
        <dbReference type="EMBL" id="KAF9459657.1"/>
    </source>
</evidence>